<evidence type="ECO:0000313" key="3">
    <source>
        <dbReference type="Proteomes" id="UP001183176"/>
    </source>
</evidence>
<dbReference type="PANTHER" id="PTHR35525">
    <property type="entry name" value="BLL6575 PROTEIN"/>
    <property type="match status" value="1"/>
</dbReference>
<dbReference type="RefSeq" id="WP_311424678.1">
    <property type="nucleotide sequence ID" value="NZ_JAVREH010000042.1"/>
</dbReference>
<dbReference type="Gene3D" id="1.10.3300.10">
    <property type="entry name" value="Jann2411-like domain"/>
    <property type="match status" value="1"/>
</dbReference>
<organism evidence="2 3">
    <name type="scientific">Jatrophihabitans lederbergiae</name>
    <dbReference type="NCBI Taxonomy" id="3075547"/>
    <lineage>
        <taxon>Bacteria</taxon>
        <taxon>Bacillati</taxon>
        <taxon>Actinomycetota</taxon>
        <taxon>Actinomycetes</taxon>
        <taxon>Jatrophihabitantales</taxon>
        <taxon>Jatrophihabitantaceae</taxon>
        <taxon>Jatrophihabitans</taxon>
    </lineage>
</organism>
<dbReference type="InterPro" id="IPR021005">
    <property type="entry name" value="Znf_CGNR"/>
</dbReference>
<evidence type="ECO:0000313" key="2">
    <source>
        <dbReference type="EMBL" id="MDT0263532.1"/>
    </source>
</evidence>
<dbReference type="Pfam" id="PF07336">
    <property type="entry name" value="ABATE"/>
    <property type="match status" value="1"/>
</dbReference>
<dbReference type="InterPro" id="IPR010852">
    <property type="entry name" value="ABATE"/>
</dbReference>
<feature type="domain" description="Zinc finger CGNR" evidence="1">
    <location>
        <begin position="143"/>
        <end position="184"/>
    </location>
</feature>
<dbReference type="Proteomes" id="UP001183176">
    <property type="component" value="Unassembled WGS sequence"/>
</dbReference>
<name>A0ABU2JEW5_9ACTN</name>
<sequence length="191" mass="21260">MTNQEGAATFEFIADRAVLDFVATVADRGTTHLEKLRVPGDVARWVQQSGILHDALQVTDEQLTHTRAVREAIFGLITALIDRGHPLPTDRELVNGVATRPRPVSRLTATGQVRRTGDLDAALAVLAADCIDLFDGRDRNLLSWCADPTCTRPFIDRSRGRRRRWCDMKGCGDRAKAVAYRQRHRTTKVGT</sequence>
<dbReference type="PANTHER" id="PTHR35525:SF3">
    <property type="entry name" value="BLL6575 PROTEIN"/>
    <property type="match status" value="1"/>
</dbReference>
<gene>
    <name evidence="2" type="ORF">RM423_19305</name>
</gene>
<evidence type="ECO:0000259" key="1">
    <source>
        <dbReference type="Pfam" id="PF11706"/>
    </source>
</evidence>
<accession>A0ABU2JEW5</accession>
<dbReference type="Pfam" id="PF11706">
    <property type="entry name" value="zf-CGNR"/>
    <property type="match status" value="1"/>
</dbReference>
<dbReference type="EMBL" id="JAVREH010000042">
    <property type="protein sequence ID" value="MDT0263532.1"/>
    <property type="molecule type" value="Genomic_DNA"/>
</dbReference>
<keyword evidence="3" id="KW-1185">Reference proteome</keyword>
<proteinExistence type="predicted"/>
<protein>
    <submittedName>
        <fullName evidence="2">CGNR zinc finger domain-containing protein</fullName>
    </submittedName>
</protein>
<comment type="caution">
    <text evidence="2">The sequence shown here is derived from an EMBL/GenBank/DDBJ whole genome shotgun (WGS) entry which is preliminary data.</text>
</comment>
<dbReference type="SUPFAM" id="SSF160904">
    <property type="entry name" value="Jann2411-like"/>
    <property type="match status" value="1"/>
</dbReference>
<reference evidence="3" key="1">
    <citation type="submission" date="2023-07" db="EMBL/GenBank/DDBJ databases">
        <title>30 novel species of actinomycetes from the DSMZ collection.</title>
        <authorList>
            <person name="Nouioui I."/>
        </authorList>
    </citation>
    <scope>NUCLEOTIDE SEQUENCE [LARGE SCALE GENOMIC DNA]</scope>
    <source>
        <strain evidence="3">DSM 44399</strain>
    </source>
</reference>
<dbReference type="InterPro" id="IPR023286">
    <property type="entry name" value="ABATE_dom_sf"/>
</dbReference>